<keyword evidence="6" id="KW-0418">Kinase</keyword>
<dbReference type="Pfam" id="PF14827">
    <property type="entry name" value="dCache_3"/>
    <property type="match status" value="1"/>
</dbReference>
<evidence type="ECO:0000256" key="1">
    <source>
        <dbReference type="ARBA" id="ARBA00023224"/>
    </source>
</evidence>
<feature type="transmembrane region" description="Helical" evidence="4">
    <location>
        <begin position="287"/>
        <end position="310"/>
    </location>
</feature>
<protein>
    <submittedName>
        <fullName evidence="6">Sensory domain of two-component sensor kinase</fullName>
    </submittedName>
</protein>
<keyword evidence="4" id="KW-1133">Transmembrane helix</keyword>
<accession>A0A1G6SN99</accession>
<gene>
    <name evidence="6" type="ORF">SAMN04488597_1317</name>
</gene>
<reference evidence="6 7" key="1">
    <citation type="submission" date="2016-10" db="EMBL/GenBank/DDBJ databases">
        <authorList>
            <person name="Varghese N."/>
            <person name="Submissions S."/>
        </authorList>
    </citation>
    <scope>NUCLEOTIDE SEQUENCE [LARGE SCALE GENOMIC DNA]</scope>
    <source>
        <strain evidence="6 7">WG10</strain>
    </source>
</reference>
<dbReference type="PANTHER" id="PTHR32089:SF112">
    <property type="entry name" value="LYSOZYME-LIKE PROTEIN-RELATED"/>
    <property type="match status" value="1"/>
</dbReference>
<keyword evidence="4" id="KW-0472">Membrane</keyword>
<dbReference type="AlphaFoldDB" id="A0A1G6SN99"/>
<dbReference type="SUPFAM" id="SSF58104">
    <property type="entry name" value="Methyl-accepting chemotaxis protein (MCP) signaling domain"/>
    <property type="match status" value="1"/>
</dbReference>
<proteinExistence type="predicted"/>
<name>A0A1G6SN99_9FIRM</name>
<sequence length="730" mass="80684">MKNILPNLSLRNLLLIVISLSMIIIISSLSYFIYSNMSAEIIDQEEEKLNGIAKTIDTKLNDLLEEGEIAVKLIAKNTAVQSAFADRDREMLRNMLLNSYQDISQEMAQFQFHLPDSTSFLRLHNPDKYGDDLSSFRFTVNQANQEQKMISGIEEGRGGYGLRVVSPVEYQGRHLGTVEFGSSLGEGFLGEIEENFNGDYYLYSLADDQSVAWDANSTNWIASTTDSDPYQIESELISKLQEGNTIIESRGDSNLLLMPFEDYKGEVSGYFKAVYDRSQIVNNLNSLLRNVIIFSVIGIIISLIITFLVARKIFNPLKKFEGMFASLALGNLNVSYPIKTVNCSEIMDCEEESCPDFERDEVTCWFDVGSYAPEFGEEVHCPKIKTGEYKDCTECKVYKEVNKNEIEKLGAWFNKFSDVLRNLVKDIIEMSDSLAASSQELTATGEELSASAEEIGNSMQTVASGSEEQSAQVEETSATITDLRNQITSINDHSDEMYNRAENVMENIESGNKTLSNTEDIISKVKTNTKATAAAINSLGESSKEIGEIVDLINNISDQTNLLALNAAIEAARAGEAGRGFSVVAEEIRELSEQSSKATEDIAKLIRSIQNDVEKAVSNMDENESAVLESVEAIDKTSSSFTDITSQAGGLENLIKNIRSEVDKMSQNSQNVKKAVDEISEVSEMAAANAEEVAASSEEQAASTQTVVNASEELVDMVERLNKITSQFNL</sequence>
<feature type="transmembrane region" description="Helical" evidence="4">
    <location>
        <begin position="12"/>
        <end position="34"/>
    </location>
</feature>
<dbReference type="CDD" id="cd11386">
    <property type="entry name" value="MCP_signal"/>
    <property type="match status" value="1"/>
</dbReference>
<organism evidence="6 7">
    <name type="scientific">Halanaerobium congolense</name>
    <dbReference type="NCBI Taxonomy" id="54121"/>
    <lineage>
        <taxon>Bacteria</taxon>
        <taxon>Bacillati</taxon>
        <taxon>Bacillota</taxon>
        <taxon>Clostridia</taxon>
        <taxon>Halanaerobiales</taxon>
        <taxon>Halanaerobiaceae</taxon>
        <taxon>Halanaerobium</taxon>
    </lineage>
</organism>
<dbReference type="Pfam" id="PF00015">
    <property type="entry name" value="MCPsignal"/>
    <property type="match status" value="1"/>
</dbReference>
<dbReference type="InterPro" id="IPR004089">
    <property type="entry name" value="MCPsignal_dom"/>
</dbReference>
<dbReference type="SMART" id="SM00283">
    <property type="entry name" value="MA"/>
    <property type="match status" value="1"/>
</dbReference>
<feature type="domain" description="Methyl-accepting transducer" evidence="5">
    <location>
        <begin position="444"/>
        <end position="680"/>
    </location>
</feature>
<evidence type="ECO:0000256" key="4">
    <source>
        <dbReference type="SAM" id="Phobius"/>
    </source>
</evidence>
<evidence type="ECO:0000256" key="2">
    <source>
        <dbReference type="PROSITE-ProRule" id="PRU00284"/>
    </source>
</evidence>
<evidence type="ECO:0000313" key="7">
    <source>
        <dbReference type="Proteomes" id="UP000324896"/>
    </source>
</evidence>
<dbReference type="GO" id="GO:0007165">
    <property type="term" value="P:signal transduction"/>
    <property type="evidence" value="ECO:0007669"/>
    <property type="project" value="UniProtKB-KW"/>
</dbReference>
<keyword evidence="6" id="KW-0808">Transferase</keyword>
<dbReference type="GO" id="GO:0016020">
    <property type="term" value="C:membrane"/>
    <property type="evidence" value="ECO:0007669"/>
    <property type="project" value="InterPro"/>
</dbReference>
<dbReference type="RefSeq" id="WP_149796916.1">
    <property type="nucleotide sequence ID" value="NZ_FMYT01000031.1"/>
</dbReference>
<keyword evidence="3" id="KW-0175">Coiled coil</keyword>
<dbReference type="SUPFAM" id="SSF103190">
    <property type="entry name" value="Sensory domain-like"/>
    <property type="match status" value="1"/>
</dbReference>
<evidence type="ECO:0000313" key="6">
    <source>
        <dbReference type="EMBL" id="SDD17626.1"/>
    </source>
</evidence>
<dbReference type="InterPro" id="IPR029151">
    <property type="entry name" value="Sensor-like_sf"/>
</dbReference>
<keyword evidence="4" id="KW-0812">Transmembrane</keyword>
<dbReference type="GO" id="GO:0016301">
    <property type="term" value="F:kinase activity"/>
    <property type="evidence" value="ECO:0007669"/>
    <property type="project" value="UniProtKB-KW"/>
</dbReference>
<feature type="coiled-coil region" evidence="3">
    <location>
        <begin position="648"/>
        <end position="675"/>
    </location>
</feature>
<dbReference type="InterPro" id="IPR029150">
    <property type="entry name" value="dCache_3"/>
</dbReference>
<evidence type="ECO:0000256" key="3">
    <source>
        <dbReference type="SAM" id="Coils"/>
    </source>
</evidence>
<dbReference type="Gene3D" id="1.10.287.950">
    <property type="entry name" value="Methyl-accepting chemotaxis protein"/>
    <property type="match status" value="1"/>
</dbReference>
<keyword evidence="1 2" id="KW-0807">Transducer</keyword>
<dbReference type="Proteomes" id="UP000324896">
    <property type="component" value="Unassembled WGS sequence"/>
</dbReference>
<dbReference type="PROSITE" id="PS50111">
    <property type="entry name" value="CHEMOTAXIS_TRANSDUC_2"/>
    <property type="match status" value="1"/>
</dbReference>
<dbReference type="EMBL" id="FMYT01000031">
    <property type="protein sequence ID" value="SDD17626.1"/>
    <property type="molecule type" value="Genomic_DNA"/>
</dbReference>
<evidence type="ECO:0000259" key="5">
    <source>
        <dbReference type="PROSITE" id="PS50111"/>
    </source>
</evidence>
<dbReference type="PANTHER" id="PTHR32089">
    <property type="entry name" value="METHYL-ACCEPTING CHEMOTAXIS PROTEIN MCPB"/>
    <property type="match status" value="1"/>
</dbReference>
<dbReference type="Gene3D" id="6.10.340.10">
    <property type="match status" value="1"/>
</dbReference>